<comment type="subcellular location">
    <subcellularLocation>
        <location evidence="9">Cytoplasm</location>
    </subcellularLocation>
</comment>
<dbReference type="EMBL" id="CP015453">
    <property type="protein sequence ID" value="AWH97592.1"/>
    <property type="molecule type" value="Genomic_DNA"/>
</dbReference>
<feature type="domain" description="Leucyl-tRNA synthetase editing" evidence="14">
    <location>
        <begin position="341"/>
        <end position="390"/>
    </location>
</feature>
<dbReference type="AlphaFoldDB" id="A0AAD0JVP6"/>
<evidence type="ECO:0000256" key="9">
    <source>
        <dbReference type="HAMAP-Rule" id="MF_00049"/>
    </source>
</evidence>
<dbReference type="PROSITE" id="PS00178">
    <property type="entry name" value="AA_TRNA_LIGASE_I"/>
    <property type="match status" value="1"/>
</dbReference>
<dbReference type="FunFam" id="3.40.50.620:FF:000087">
    <property type="entry name" value="Leucine--tRNA ligase"/>
    <property type="match status" value="1"/>
</dbReference>
<dbReference type="RefSeq" id="WP_200837300.1">
    <property type="nucleotide sequence ID" value="NZ_CP015453.1"/>
</dbReference>
<protein>
    <recommendedName>
        <fullName evidence="9">Leucine--tRNA ligase</fullName>
        <ecNumber evidence="9">6.1.1.4</ecNumber>
    </recommendedName>
    <alternativeName>
        <fullName evidence="9">Leucyl-tRNA synthetase</fullName>
        <shortName evidence="9">LeuRS</shortName>
    </alternativeName>
</protein>
<dbReference type="HAMAP" id="MF_00049_B">
    <property type="entry name" value="Leu_tRNA_synth_B"/>
    <property type="match status" value="1"/>
</dbReference>
<dbReference type="Proteomes" id="UP000244903">
    <property type="component" value="Chromosome"/>
</dbReference>
<evidence type="ECO:0000256" key="11">
    <source>
        <dbReference type="SAM" id="MobiDB-lite"/>
    </source>
</evidence>
<dbReference type="InterPro" id="IPR002302">
    <property type="entry name" value="Leu-tRNA-ligase"/>
</dbReference>
<dbReference type="SUPFAM" id="SSF52374">
    <property type="entry name" value="Nucleotidylyl transferase"/>
    <property type="match status" value="1"/>
</dbReference>
<keyword evidence="3 9" id="KW-0436">Ligase</keyword>
<evidence type="ECO:0000313" key="15">
    <source>
        <dbReference type="EMBL" id="AWH97592.1"/>
    </source>
</evidence>
<keyword evidence="4 9" id="KW-0547">Nucleotide-binding</keyword>
<dbReference type="GO" id="GO:0005524">
    <property type="term" value="F:ATP binding"/>
    <property type="evidence" value="ECO:0007669"/>
    <property type="project" value="UniProtKB-UniRule"/>
</dbReference>
<dbReference type="FunFam" id="3.90.740.10:FF:000017">
    <property type="entry name" value="Leucine--tRNA ligase"/>
    <property type="match status" value="1"/>
</dbReference>
<dbReference type="Pfam" id="PF13603">
    <property type="entry name" value="tRNA-synt_1_2"/>
    <property type="match status" value="2"/>
</dbReference>
<dbReference type="EC" id="6.1.1.4" evidence="9"/>
<evidence type="ECO:0000256" key="2">
    <source>
        <dbReference type="ARBA" id="ARBA00022490"/>
    </source>
</evidence>
<feature type="domain" description="Methionyl/Valyl/Leucyl/Isoleucyl-tRNA synthetase anticodon-binding" evidence="12">
    <location>
        <begin position="876"/>
        <end position="997"/>
    </location>
</feature>
<dbReference type="PANTHER" id="PTHR43740">
    <property type="entry name" value="LEUCYL-TRNA SYNTHETASE"/>
    <property type="match status" value="1"/>
</dbReference>
<keyword evidence="7 9" id="KW-0030">Aminoacyl-tRNA synthetase</keyword>
<evidence type="ECO:0000256" key="7">
    <source>
        <dbReference type="ARBA" id="ARBA00023146"/>
    </source>
</evidence>
<evidence type="ECO:0000256" key="8">
    <source>
        <dbReference type="ARBA" id="ARBA00047469"/>
    </source>
</evidence>
<evidence type="ECO:0000313" key="16">
    <source>
        <dbReference type="Proteomes" id="UP000244903"/>
    </source>
</evidence>
<evidence type="ECO:0000256" key="5">
    <source>
        <dbReference type="ARBA" id="ARBA00022840"/>
    </source>
</evidence>
<feature type="short sequence motif" description="'KMSKS' region" evidence="9">
    <location>
        <begin position="800"/>
        <end position="804"/>
    </location>
</feature>
<dbReference type="FunFam" id="3.40.50.620:FF:000060">
    <property type="entry name" value="Leucine--tRNA ligase"/>
    <property type="match status" value="1"/>
</dbReference>
<dbReference type="InterPro" id="IPR013155">
    <property type="entry name" value="M/V/L/I-tRNA-synth_anticd-bd"/>
</dbReference>
<sequence length="1032" mass="113301">MSSSDETVTAGHFDAGAHLDTGAQSSSGAQSDTGAQTEQAGPAHRYGAALAGQIEDRWRREWSERGTFEAPNPVGPLAAEDGAPLPEDKLFVQDMFPYPSGAGLHVGHPLGYIATDVFARYNRMLGANVLHTLGYDAFGLPAEQYAVQTGQHPRVTTEANIANMERQLGRLGLGHDRRRVFATTDTDFYRWTQWIFLQIHGSWYDPDAPARTTDHRENARRTGRARPISELREQFADGSRSLPGEFAGRSWADLTAGEQEKVLDAHRLVYLSDSTVNWCPGLGTVLANEEVTAEGRSERGNFPVFRKNLSQWMMRITAYSDRLVDDLDRLDWTDKVKSMQRNWIGRSQGARVRFAVADRSIEVFTTRPDTLFGATYMVLSPEHPLVDELAGPFWPEAGAVGGGGDREGDAAGGAAAELDERWTGGHSSPAEAVQEYRRRAATKSDLERQENKDKTGVFTGAYAVNPVNGAQVPVFVADYVLMGYGTGAIMAVPAHDSRDHEFATAFGLPIVQVVAPADGRELDVQAESYAGDGVAVNSVNERGLSLDGMGVDEAKAATIAWLEGEGTGEGTVQYKLRDWLFARQRYWGEPFPVVYDSDGVPHALPDEMLPVELPEVEDYKPVSFDPDDADSMPSPPLAKATEWMTVELDLGDGLGTRTFTRDANVMPNWAGSSWYQLRYIDPTNSDEMCALENERYWTGPRPEIHGEGDPGGVDLYVGGVEHAVLHLLYSRFWHKVLFDLGHVTSEEPYRRLFNQGYIQAFAYTDSRGVYVPAADVEERDGKFYLNGSPDAPEVFQEYGKMGKSLKNSVSPDEICDEYGADTLRVYEMSMGPLDTSRPWATKDVVGAHRFLQRLWRVVIEESTGQARVTGEEPPQEVLKALHKAIAGVRDDYAGLRDNTAIAKLIEYVNFLTKAYPTEGPGAPRSVVEPLVLMVAPVAPHLAEELWSRLGHTGSLAHGPFPEHDESYLVEDSVEYPVQIKGKVRSRITVPADASPADVEAAALADEKVQANLGGATPKKVIVVPGKMVNVVP</sequence>
<evidence type="ECO:0000259" key="13">
    <source>
        <dbReference type="Pfam" id="PF09334"/>
    </source>
</evidence>
<gene>
    <name evidence="9" type="primary">leuS</name>
    <name evidence="15" type="ORF">A6048_17615</name>
</gene>
<dbReference type="PRINTS" id="PR00985">
    <property type="entry name" value="TRNASYNTHLEU"/>
</dbReference>
<dbReference type="InterPro" id="IPR025709">
    <property type="entry name" value="Leu_tRNA-synth_edit"/>
</dbReference>
<reference evidence="15 16" key="1">
    <citation type="submission" date="2016-04" db="EMBL/GenBank/DDBJ databases">
        <title>Complete genome sequence of the haloalkaliphilic hydrocarbon-degrading bacterium Dietzia psychralcaliphila ILA-1T, isolated from a drain of a fish product-processing plant.</title>
        <authorList>
            <person name="Zhao J."/>
            <person name="Hu B."/>
            <person name="Geng S."/>
            <person name="Nie Y."/>
            <person name="Tang Y."/>
        </authorList>
    </citation>
    <scope>NUCLEOTIDE SEQUENCE [LARGE SCALE GENOMIC DNA]</scope>
    <source>
        <strain evidence="15 16">ILA-1</strain>
    </source>
</reference>
<accession>A0AAD0JVP6</accession>
<evidence type="ECO:0000256" key="10">
    <source>
        <dbReference type="RuleBase" id="RU363039"/>
    </source>
</evidence>
<evidence type="ECO:0000256" key="1">
    <source>
        <dbReference type="ARBA" id="ARBA00005594"/>
    </source>
</evidence>
<dbReference type="GO" id="GO:0004823">
    <property type="term" value="F:leucine-tRNA ligase activity"/>
    <property type="evidence" value="ECO:0007669"/>
    <property type="project" value="UniProtKB-UniRule"/>
</dbReference>
<evidence type="ECO:0000259" key="14">
    <source>
        <dbReference type="Pfam" id="PF13603"/>
    </source>
</evidence>
<keyword evidence="5 9" id="KW-0067">ATP-binding</keyword>
<dbReference type="SUPFAM" id="SSF50677">
    <property type="entry name" value="ValRS/IleRS/LeuRS editing domain"/>
    <property type="match status" value="1"/>
</dbReference>
<feature type="domain" description="Leucyl-tRNA synthetase editing" evidence="14">
    <location>
        <begin position="430"/>
        <end position="562"/>
    </location>
</feature>
<dbReference type="FunFam" id="1.10.730.10:FF:000011">
    <property type="entry name" value="Leucine--tRNA ligase chloroplastic/mitochondrial"/>
    <property type="match status" value="1"/>
</dbReference>
<feature type="domain" description="Methionyl/Leucyl tRNA synthetase" evidence="13">
    <location>
        <begin position="94"/>
        <end position="199"/>
    </location>
</feature>
<keyword evidence="6 9" id="KW-0648">Protein biosynthesis</keyword>
<evidence type="ECO:0000256" key="3">
    <source>
        <dbReference type="ARBA" id="ARBA00022598"/>
    </source>
</evidence>
<dbReference type="Pfam" id="PF09334">
    <property type="entry name" value="tRNA-synt_1g"/>
    <property type="match status" value="1"/>
</dbReference>
<dbReference type="InterPro" id="IPR015413">
    <property type="entry name" value="Methionyl/Leucyl_tRNA_Synth"/>
</dbReference>
<dbReference type="Gene3D" id="3.90.740.10">
    <property type="entry name" value="Valyl/Leucyl/Isoleucyl-tRNA synthetase, editing domain"/>
    <property type="match status" value="1"/>
</dbReference>
<dbReference type="GO" id="GO:0006429">
    <property type="term" value="P:leucyl-tRNA aminoacylation"/>
    <property type="evidence" value="ECO:0007669"/>
    <property type="project" value="UniProtKB-UniRule"/>
</dbReference>
<comment type="catalytic activity">
    <reaction evidence="8 9">
        <text>tRNA(Leu) + L-leucine + ATP = L-leucyl-tRNA(Leu) + AMP + diphosphate</text>
        <dbReference type="Rhea" id="RHEA:11688"/>
        <dbReference type="Rhea" id="RHEA-COMP:9613"/>
        <dbReference type="Rhea" id="RHEA-COMP:9622"/>
        <dbReference type="ChEBI" id="CHEBI:30616"/>
        <dbReference type="ChEBI" id="CHEBI:33019"/>
        <dbReference type="ChEBI" id="CHEBI:57427"/>
        <dbReference type="ChEBI" id="CHEBI:78442"/>
        <dbReference type="ChEBI" id="CHEBI:78494"/>
        <dbReference type="ChEBI" id="CHEBI:456215"/>
        <dbReference type="EC" id="6.1.1.4"/>
    </reaction>
</comment>
<dbReference type="InterPro" id="IPR001412">
    <property type="entry name" value="aa-tRNA-synth_I_CS"/>
</dbReference>
<feature type="region of interest" description="Disordered" evidence="11">
    <location>
        <begin position="1"/>
        <end position="45"/>
    </location>
</feature>
<dbReference type="PANTHER" id="PTHR43740:SF2">
    <property type="entry name" value="LEUCINE--TRNA LIGASE, MITOCHONDRIAL"/>
    <property type="match status" value="1"/>
</dbReference>
<dbReference type="CDD" id="cd07958">
    <property type="entry name" value="Anticodon_Ia_Leu_BEm"/>
    <property type="match status" value="1"/>
</dbReference>
<dbReference type="InterPro" id="IPR014729">
    <property type="entry name" value="Rossmann-like_a/b/a_fold"/>
</dbReference>
<name>A0AAD0JVP6_9ACTN</name>
<dbReference type="Gene3D" id="3.40.50.620">
    <property type="entry name" value="HUPs"/>
    <property type="match status" value="3"/>
</dbReference>
<dbReference type="SUPFAM" id="SSF47323">
    <property type="entry name" value="Anticodon-binding domain of a subclass of class I aminoacyl-tRNA synthetases"/>
    <property type="match status" value="1"/>
</dbReference>
<dbReference type="InterPro" id="IPR009008">
    <property type="entry name" value="Val/Leu/Ile-tRNA-synth_edit"/>
</dbReference>
<comment type="similarity">
    <text evidence="1 9 10">Belongs to the class-I aminoacyl-tRNA synthetase family.</text>
</comment>
<feature type="binding site" evidence="9">
    <location>
        <position position="803"/>
    </location>
    <ligand>
        <name>ATP</name>
        <dbReference type="ChEBI" id="CHEBI:30616"/>
    </ligand>
</feature>
<proteinExistence type="inferred from homology"/>
<feature type="compositionally biased region" description="Polar residues" evidence="11">
    <location>
        <begin position="22"/>
        <end position="39"/>
    </location>
</feature>
<dbReference type="GO" id="GO:0002161">
    <property type="term" value="F:aminoacyl-tRNA deacylase activity"/>
    <property type="evidence" value="ECO:0007669"/>
    <property type="project" value="InterPro"/>
</dbReference>
<evidence type="ECO:0000256" key="4">
    <source>
        <dbReference type="ARBA" id="ARBA00022741"/>
    </source>
</evidence>
<comment type="caution">
    <text evidence="9">Lacks conserved residue(s) required for the propagation of feature annotation.</text>
</comment>
<dbReference type="Pfam" id="PF08264">
    <property type="entry name" value="Anticodon_1"/>
    <property type="match status" value="1"/>
</dbReference>
<dbReference type="GO" id="GO:0005829">
    <property type="term" value="C:cytosol"/>
    <property type="evidence" value="ECO:0007669"/>
    <property type="project" value="TreeGrafter"/>
</dbReference>
<keyword evidence="16" id="KW-1185">Reference proteome</keyword>
<keyword evidence="2 9" id="KW-0963">Cytoplasm</keyword>
<dbReference type="InterPro" id="IPR009080">
    <property type="entry name" value="tRNAsynth_Ia_anticodon-bd"/>
</dbReference>
<dbReference type="Gene3D" id="1.10.730.10">
    <property type="entry name" value="Isoleucyl-tRNA Synthetase, Domain 1"/>
    <property type="match status" value="1"/>
</dbReference>
<evidence type="ECO:0000259" key="12">
    <source>
        <dbReference type="Pfam" id="PF08264"/>
    </source>
</evidence>
<organism evidence="15 16">
    <name type="scientific">Dietzia psychralcaliphila</name>
    <dbReference type="NCBI Taxonomy" id="139021"/>
    <lineage>
        <taxon>Bacteria</taxon>
        <taxon>Bacillati</taxon>
        <taxon>Actinomycetota</taxon>
        <taxon>Actinomycetes</taxon>
        <taxon>Mycobacteriales</taxon>
        <taxon>Dietziaceae</taxon>
        <taxon>Dietzia</taxon>
    </lineage>
</organism>
<evidence type="ECO:0000256" key="6">
    <source>
        <dbReference type="ARBA" id="ARBA00022917"/>
    </source>
</evidence>
<dbReference type="KEGG" id="dpc:A6048_17615"/>